<evidence type="ECO:0000256" key="15">
    <source>
        <dbReference type="ARBA" id="ARBA00022842"/>
    </source>
</evidence>
<keyword evidence="15" id="KW-0460">Magnesium</keyword>
<evidence type="ECO:0000259" key="26">
    <source>
        <dbReference type="SMART" id="SM00831"/>
    </source>
</evidence>
<dbReference type="EC" id="7.2.2.10" evidence="5"/>
<evidence type="ECO:0000313" key="27">
    <source>
        <dbReference type="Ensembl" id="ENSCSAVP00000018399.1"/>
    </source>
</evidence>
<keyword evidence="14" id="KW-0067">ATP-binding</keyword>
<comment type="similarity">
    <text evidence="4">Belongs to the cation transport ATPase (P-type) (TC 3.A.3) family. Type IIA subfamily.</text>
</comment>
<organism evidence="27 28">
    <name type="scientific">Ciona savignyi</name>
    <name type="common">Pacific transparent sea squirt</name>
    <dbReference type="NCBI Taxonomy" id="51511"/>
    <lineage>
        <taxon>Eukaryota</taxon>
        <taxon>Metazoa</taxon>
        <taxon>Chordata</taxon>
        <taxon>Tunicata</taxon>
        <taxon>Ascidiacea</taxon>
        <taxon>Phlebobranchia</taxon>
        <taxon>Cionidae</taxon>
        <taxon>Ciona</taxon>
    </lineage>
</organism>
<dbReference type="GeneTree" id="ENSGT00940000155668"/>
<dbReference type="SFLD" id="SFLDF00027">
    <property type="entry name" value="p-type_atpase"/>
    <property type="match status" value="1"/>
</dbReference>
<evidence type="ECO:0000256" key="22">
    <source>
        <dbReference type="ARBA" id="ARBA00041515"/>
    </source>
</evidence>
<keyword evidence="19" id="KW-0406">Ion transport</keyword>
<keyword evidence="8" id="KW-0109">Calcium transport</keyword>
<feature type="transmembrane region" description="Helical" evidence="25">
    <location>
        <begin position="300"/>
        <end position="329"/>
    </location>
</feature>
<evidence type="ECO:0000256" key="25">
    <source>
        <dbReference type="SAM" id="Phobius"/>
    </source>
</evidence>
<dbReference type="Pfam" id="PF13246">
    <property type="entry name" value="Cation_ATPase"/>
    <property type="match status" value="1"/>
</dbReference>
<evidence type="ECO:0000256" key="1">
    <source>
        <dbReference type="ARBA" id="ARBA00001946"/>
    </source>
</evidence>
<dbReference type="CDD" id="cd02083">
    <property type="entry name" value="P-type_ATPase_SERCA"/>
    <property type="match status" value="1"/>
</dbReference>
<keyword evidence="20 25" id="KW-0472">Membrane</keyword>
<reference evidence="27" key="2">
    <citation type="submission" date="2025-08" db="UniProtKB">
        <authorList>
            <consortium name="Ensembl"/>
        </authorList>
    </citation>
    <scope>IDENTIFICATION</scope>
</reference>
<dbReference type="SUPFAM" id="SSF81653">
    <property type="entry name" value="Calcium ATPase, transduction domain A"/>
    <property type="match status" value="1"/>
</dbReference>
<evidence type="ECO:0000256" key="16">
    <source>
        <dbReference type="ARBA" id="ARBA00022951"/>
    </source>
</evidence>
<evidence type="ECO:0000313" key="28">
    <source>
        <dbReference type="Proteomes" id="UP000007875"/>
    </source>
</evidence>
<dbReference type="Ensembl" id="ENSCSAVT00000018599.1">
    <property type="protein sequence ID" value="ENSCSAVP00000018399.1"/>
    <property type="gene ID" value="ENSCSAVG00000010804.1"/>
</dbReference>
<proteinExistence type="inferred from homology"/>
<evidence type="ECO:0000256" key="18">
    <source>
        <dbReference type="ARBA" id="ARBA00022989"/>
    </source>
</evidence>
<dbReference type="Gene3D" id="1.20.1110.10">
    <property type="entry name" value="Calcium-transporting ATPase, transmembrane domain"/>
    <property type="match status" value="3"/>
</dbReference>
<dbReference type="InterPro" id="IPR023298">
    <property type="entry name" value="ATPase_P-typ_TM_dom_sf"/>
</dbReference>
<comment type="cofactor">
    <cofactor evidence="1">
        <name>Mg(2+)</name>
        <dbReference type="ChEBI" id="CHEBI:18420"/>
    </cofactor>
</comment>
<dbReference type="InterPro" id="IPR036412">
    <property type="entry name" value="HAD-like_sf"/>
</dbReference>
<evidence type="ECO:0000256" key="24">
    <source>
        <dbReference type="ARBA" id="ARBA00042814"/>
    </source>
</evidence>
<accession>H2ZLD3</accession>
<dbReference type="GO" id="GO:0046872">
    <property type="term" value="F:metal ion binding"/>
    <property type="evidence" value="ECO:0007669"/>
    <property type="project" value="UniProtKB-KW"/>
</dbReference>
<evidence type="ECO:0000256" key="7">
    <source>
        <dbReference type="ARBA" id="ARBA00022553"/>
    </source>
</evidence>
<dbReference type="GO" id="GO:0005388">
    <property type="term" value="F:P-type calcium transporter activity"/>
    <property type="evidence" value="ECO:0007669"/>
    <property type="project" value="UniProtKB-EC"/>
</dbReference>
<dbReference type="InterPro" id="IPR004014">
    <property type="entry name" value="ATPase_P-typ_cation-transptr_N"/>
</dbReference>
<protein>
    <recommendedName>
        <fullName evidence="21">Sarcoplasmic/endoplasmic reticulum calcium ATPase 2</fullName>
        <ecNumber evidence="5">7.2.2.10</ecNumber>
    </recommendedName>
    <alternativeName>
        <fullName evidence="24">Calcium pump 2</fullName>
    </alternativeName>
    <alternativeName>
        <fullName evidence="23">Calcium-transporting ATPase sarcoplasmic reticulum type, slow twitch skeletal muscle isoform</fullName>
    </alternativeName>
    <alternativeName>
        <fullName evidence="22">Endoplasmic reticulum class 1/2 Ca(2+) ATPase</fullName>
    </alternativeName>
</protein>
<dbReference type="FunFam" id="3.40.50.1000:FF:000005">
    <property type="entry name" value="Calcium-transporting ATPase 1"/>
    <property type="match status" value="1"/>
</dbReference>
<dbReference type="InterPro" id="IPR023214">
    <property type="entry name" value="HAD_sf"/>
</dbReference>
<dbReference type="SFLD" id="SFLDG00002">
    <property type="entry name" value="C1.7:_P-type_atpase_like"/>
    <property type="match status" value="1"/>
</dbReference>
<dbReference type="FunFam" id="1.20.1110.10:FF:000065">
    <property type="entry name" value="Sarcoplasmic/endoplasmic reticulum calcium ATPase 1"/>
    <property type="match status" value="3"/>
</dbReference>
<dbReference type="PROSITE" id="PS00154">
    <property type="entry name" value="ATPASE_E1_E2"/>
    <property type="match status" value="1"/>
</dbReference>
<dbReference type="InterPro" id="IPR023299">
    <property type="entry name" value="ATPase_P-typ_cyto_dom_N"/>
</dbReference>
<keyword evidence="6" id="KW-0813">Transport</keyword>
<dbReference type="InterPro" id="IPR006068">
    <property type="entry name" value="ATPase_P-typ_cation-transptr_C"/>
</dbReference>
<evidence type="ECO:0000256" key="17">
    <source>
        <dbReference type="ARBA" id="ARBA00022967"/>
    </source>
</evidence>
<dbReference type="InterPro" id="IPR008250">
    <property type="entry name" value="ATPase_P-typ_transduc_dom_A_sf"/>
</dbReference>
<dbReference type="InterPro" id="IPR059000">
    <property type="entry name" value="ATPase_P-type_domA"/>
</dbReference>
<dbReference type="SUPFAM" id="SSF81665">
    <property type="entry name" value="Calcium ATPase, transmembrane domain M"/>
    <property type="match status" value="1"/>
</dbReference>
<sequence>LSRPYKMENAYSKRSEEVLSYFNVSQTLGLSDEQVKRNRNNRLGKHKYALYITGKSLWQMVVEQFEDLLVRILLLAAIISFVLALFEDGEESITAFVEPFVILLILIANSIIGIWQERNAESAIEALKEYEPEMGKVIRQDRSAVQRIRAKNMVPGDIVEVSVGDKVPADIRLIAIHSTTLRVDQAILTGESVSVIKHTDAVPDPRAVNQDKKNMLFSGTNIASGKATGIVVGTGSNTEIGKIRDQMAETEAEKTPLQQKLDEFGQQLSKIITVICIAVWAINISHFNDPVHGGSWLKGAIYYFKIAVALAVAAIPEGLPAVITTCLALGTSRMAKKNSIVRSLPSVETLGCTSVICSDKTGTLTTNQMSKVKYNLFEKCNVIRKSLHLKSTAEAICRRIGVFGEDEDTTGQKFSGELSIITPHLVGCHLCSSYHLQGTNIASGKATGIVIGTGSNTEIGKIRDQMAETEAEKTPLQQKLDEFGQQLSKVCQPSSQLAWLSAPAEWRKRTRSFEVFHPLKHLAAHPLSALTKPELSRPTRCLYKSTISLSQMFVVDKVMADGAAFHEFKISGSTYEPIGEVIKSMMKKEFTLEFSRDRKSMSAYCRPTAPSSIGPKMFVKGAPEGFSENFNMIFWIGVLDRCTHVRVGKQRVPMTAEIKQEIQSLVKEYGTGRDTLRCLALGTIDTPPSPSQMDLGDSTKFLEYETGITFVGIVGMLDPPRLEVFQAVQDCRKAGIRVIVITGDNKATAEAICRRIGVFGEDEDTTGMAFTGREFDDLSVAEQAKACLRARLFARVEPAHKSKIVEYLQANGDVTAMTGDGVNDAPALKKAEIGIAMGSGTAVAKSASDMVLADDNFTSIVAAVEEGRAIYNNMKQFIRYLISSNIGEVVCIFLAAALGVPEALIPVQLLWVNLVTDGLPATALSFNPADIDIMDKAPRSTKDSLINGWLMIRYCVVGGYVGFGTVGASLWWFMYAPNGPQLTWWQITHFMSCSTQPEDFEGISCKIFEDPHPMTMALSVLVVIELCNALNSVSENQSIIRMPPWKNVWLVGAIVLSLALHFVILHVDPLPMVFQICPLDFTEWLMVLKISLPVIFVDEGLKFVARNY</sequence>
<name>H2ZLD3_CIOSA</name>
<dbReference type="InterPro" id="IPR044492">
    <property type="entry name" value="P_typ_ATPase_HD_dom"/>
</dbReference>
<evidence type="ECO:0000256" key="19">
    <source>
        <dbReference type="ARBA" id="ARBA00023065"/>
    </source>
</evidence>
<keyword evidence="16" id="KW-0703">Sarcoplasmic reticulum</keyword>
<keyword evidence="7" id="KW-0597">Phosphoprotein</keyword>
<feature type="transmembrane region" description="Helical" evidence="25">
    <location>
        <begin position="268"/>
        <end position="288"/>
    </location>
</feature>
<dbReference type="Proteomes" id="UP000007875">
    <property type="component" value="Unassembled WGS sequence"/>
</dbReference>
<dbReference type="SUPFAM" id="SSF81660">
    <property type="entry name" value="Metal cation-transporting ATPase, ATP-binding domain N"/>
    <property type="match status" value="1"/>
</dbReference>
<dbReference type="HOGENOM" id="CLU_002360_3_2_1"/>
<dbReference type="PRINTS" id="PR00119">
    <property type="entry name" value="CATATPASE"/>
</dbReference>
<dbReference type="Pfam" id="PF00690">
    <property type="entry name" value="Cation_ATPase_N"/>
    <property type="match status" value="1"/>
</dbReference>
<evidence type="ECO:0000256" key="8">
    <source>
        <dbReference type="ARBA" id="ARBA00022568"/>
    </source>
</evidence>
<dbReference type="FunFam" id="3.40.1110.10:FF:000003">
    <property type="entry name" value="Calcium-transporting ATPase"/>
    <property type="match status" value="1"/>
</dbReference>
<dbReference type="InterPro" id="IPR018303">
    <property type="entry name" value="ATPase_P-typ_P_site"/>
</dbReference>
<evidence type="ECO:0000256" key="2">
    <source>
        <dbReference type="ARBA" id="ARBA00004326"/>
    </source>
</evidence>
<keyword evidence="17" id="KW-1278">Translocase</keyword>
<dbReference type="GO" id="GO:0016887">
    <property type="term" value="F:ATP hydrolysis activity"/>
    <property type="evidence" value="ECO:0007669"/>
    <property type="project" value="InterPro"/>
</dbReference>
<evidence type="ECO:0000256" key="20">
    <source>
        <dbReference type="ARBA" id="ARBA00023136"/>
    </source>
</evidence>
<reference evidence="28" key="1">
    <citation type="submission" date="2003-08" db="EMBL/GenBank/DDBJ databases">
        <authorList>
            <person name="Birren B."/>
            <person name="Nusbaum C."/>
            <person name="Abebe A."/>
            <person name="Abouelleil A."/>
            <person name="Adekoya E."/>
            <person name="Ait-zahra M."/>
            <person name="Allen N."/>
            <person name="Allen T."/>
            <person name="An P."/>
            <person name="Anderson M."/>
            <person name="Anderson S."/>
            <person name="Arachchi H."/>
            <person name="Armbruster J."/>
            <person name="Bachantsang P."/>
            <person name="Baldwin J."/>
            <person name="Barry A."/>
            <person name="Bayul T."/>
            <person name="Blitshsteyn B."/>
            <person name="Bloom T."/>
            <person name="Blye J."/>
            <person name="Boguslavskiy L."/>
            <person name="Borowsky M."/>
            <person name="Boukhgalter B."/>
            <person name="Brunache A."/>
            <person name="Butler J."/>
            <person name="Calixte N."/>
            <person name="Calvo S."/>
            <person name="Camarata J."/>
            <person name="Campo K."/>
            <person name="Chang J."/>
            <person name="Cheshatsang Y."/>
            <person name="Citroen M."/>
            <person name="Collymore A."/>
            <person name="Considine T."/>
            <person name="Cook A."/>
            <person name="Cooke P."/>
            <person name="Corum B."/>
            <person name="Cuomo C."/>
            <person name="David R."/>
            <person name="Dawoe T."/>
            <person name="Degray S."/>
            <person name="Dodge S."/>
            <person name="Dooley K."/>
            <person name="Dorje P."/>
            <person name="Dorjee K."/>
            <person name="Dorris L."/>
            <person name="Duffey N."/>
            <person name="Dupes A."/>
            <person name="Elkins T."/>
            <person name="Engels R."/>
            <person name="Erickson J."/>
            <person name="Farina A."/>
            <person name="Faro S."/>
            <person name="Ferreira P."/>
            <person name="Fischer H."/>
            <person name="Fitzgerald M."/>
            <person name="Foley K."/>
            <person name="Gage D."/>
            <person name="Galagan J."/>
            <person name="Gearin G."/>
            <person name="Gnerre S."/>
            <person name="Gnirke A."/>
            <person name="Goyette A."/>
            <person name="Graham J."/>
            <person name="Grandbois E."/>
            <person name="Gyaltsen K."/>
            <person name="Hafez N."/>
            <person name="Hagopian D."/>
            <person name="Hagos B."/>
            <person name="Hall J."/>
            <person name="Hatcher B."/>
            <person name="Heller A."/>
            <person name="Higgins H."/>
            <person name="Honan T."/>
            <person name="Horn A."/>
            <person name="Houde N."/>
            <person name="Hughes L."/>
            <person name="Hulme W."/>
            <person name="Husby E."/>
            <person name="Iliev I."/>
            <person name="Jaffe D."/>
            <person name="Jones C."/>
            <person name="Kamal M."/>
            <person name="Kamat A."/>
            <person name="Kamvysselis M."/>
            <person name="Karlsson E."/>
            <person name="Kells C."/>
            <person name="Kieu A."/>
            <person name="Kisner P."/>
            <person name="Kodira C."/>
            <person name="Kulbokas E."/>
            <person name="Labutti K."/>
            <person name="Lama D."/>
            <person name="Landers T."/>
            <person name="Leger J."/>
            <person name="Levine S."/>
            <person name="Lewis D."/>
            <person name="Lewis T."/>
            <person name="Lindblad-toh K."/>
            <person name="Liu X."/>
            <person name="Lokyitsang T."/>
            <person name="Lokyitsang Y."/>
            <person name="Lucien O."/>
            <person name="Lui A."/>
            <person name="Ma L.J."/>
            <person name="Mabbitt R."/>
            <person name="Macdonald J."/>
            <person name="Maclean C."/>
            <person name="Major J."/>
            <person name="Manning J."/>
            <person name="Marabella R."/>
            <person name="Maru K."/>
            <person name="Matthews C."/>
            <person name="Mauceli E."/>
            <person name="Mccarthy M."/>
            <person name="Mcdonough S."/>
            <person name="Mcghee T."/>
            <person name="Meldrim J."/>
            <person name="Meneus L."/>
            <person name="Mesirov J."/>
            <person name="Mihalev A."/>
            <person name="Mihova T."/>
            <person name="Mikkelsen T."/>
            <person name="Mlenga V."/>
            <person name="Moru K."/>
            <person name="Mozes J."/>
            <person name="Mulrain L."/>
            <person name="Munson G."/>
            <person name="Naylor J."/>
            <person name="Newes C."/>
            <person name="Nguyen C."/>
            <person name="Nguyen N."/>
            <person name="Nguyen T."/>
            <person name="Nicol R."/>
            <person name="Nielsen C."/>
            <person name="Nizzari M."/>
            <person name="Norbu C."/>
            <person name="Norbu N."/>
            <person name="O'donnell P."/>
            <person name="Okoawo O."/>
            <person name="O'leary S."/>
            <person name="Omotosho B."/>
            <person name="O'neill K."/>
            <person name="Osman S."/>
            <person name="Parker S."/>
            <person name="Perrin D."/>
            <person name="Phunkhang P."/>
            <person name="Piqani B."/>
            <person name="Purcell S."/>
            <person name="Rachupka T."/>
            <person name="Ramasamy U."/>
            <person name="Rameau R."/>
            <person name="Ray V."/>
            <person name="Raymond C."/>
            <person name="Retta R."/>
            <person name="Richardson S."/>
            <person name="Rise C."/>
            <person name="Rodriguez J."/>
            <person name="Rogers J."/>
            <person name="Rogov P."/>
            <person name="Rutman M."/>
            <person name="Schupbach R."/>
            <person name="Seaman C."/>
            <person name="Settipalli S."/>
            <person name="Sharpe T."/>
            <person name="Sheridan J."/>
            <person name="Sherpa N."/>
            <person name="Shi J."/>
            <person name="Smirnov S."/>
            <person name="Smith C."/>
            <person name="Sougnez C."/>
            <person name="Spencer B."/>
            <person name="Stalker J."/>
            <person name="Stange-thomann N."/>
            <person name="Stavropoulos S."/>
            <person name="Stetson K."/>
            <person name="Stone C."/>
            <person name="Stone S."/>
            <person name="Stubbs M."/>
            <person name="Talamas J."/>
            <person name="Tchuinga P."/>
            <person name="Tenzing P."/>
            <person name="Tesfaye S."/>
            <person name="Theodore J."/>
            <person name="Thoulutsang Y."/>
            <person name="Topham K."/>
            <person name="Towey S."/>
            <person name="Tsamla T."/>
            <person name="Tsomo N."/>
            <person name="Vallee D."/>
            <person name="Vassiliev H."/>
            <person name="Venkataraman V."/>
            <person name="Vinson J."/>
            <person name="Vo A."/>
            <person name="Wade C."/>
            <person name="Wang S."/>
            <person name="Wangchuk T."/>
            <person name="Wangdi T."/>
            <person name="Whittaker C."/>
            <person name="Wilkinson J."/>
            <person name="Wu Y."/>
            <person name="Wyman D."/>
            <person name="Yadav S."/>
            <person name="Yang S."/>
            <person name="Yang X."/>
            <person name="Yeager S."/>
            <person name="Yee E."/>
            <person name="Young G."/>
            <person name="Zainoun J."/>
            <person name="Zembeck L."/>
            <person name="Zimmer A."/>
            <person name="Zody M."/>
            <person name="Lander E."/>
        </authorList>
    </citation>
    <scope>NUCLEOTIDE SEQUENCE [LARGE SCALE GENOMIC DNA]</scope>
</reference>
<evidence type="ECO:0000256" key="9">
    <source>
        <dbReference type="ARBA" id="ARBA00022692"/>
    </source>
</evidence>
<feature type="transmembrane region" description="Helical" evidence="25">
    <location>
        <begin position="92"/>
        <end position="115"/>
    </location>
</feature>
<dbReference type="Gene3D" id="3.40.50.1000">
    <property type="entry name" value="HAD superfamily/HAD-like"/>
    <property type="match status" value="2"/>
</dbReference>
<keyword evidence="18 25" id="KW-1133">Transmembrane helix</keyword>
<evidence type="ECO:0000256" key="10">
    <source>
        <dbReference type="ARBA" id="ARBA00022723"/>
    </source>
</evidence>
<evidence type="ECO:0000256" key="14">
    <source>
        <dbReference type="ARBA" id="ARBA00022840"/>
    </source>
</evidence>
<dbReference type="SUPFAM" id="SSF56784">
    <property type="entry name" value="HAD-like"/>
    <property type="match status" value="1"/>
</dbReference>
<keyword evidence="9 25" id="KW-0812">Transmembrane</keyword>
<dbReference type="NCBIfam" id="TIGR01494">
    <property type="entry name" value="ATPase_P-type"/>
    <property type="match status" value="2"/>
</dbReference>
<feature type="transmembrane region" description="Helical" evidence="25">
    <location>
        <begin position="1045"/>
        <end position="1064"/>
    </location>
</feature>
<dbReference type="GO" id="GO:0033017">
    <property type="term" value="C:sarcoplasmic reticulum membrane"/>
    <property type="evidence" value="ECO:0007669"/>
    <property type="project" value="UniProtKB-SubCell"/>
</dbReference>
<evidence type="ECO:0000256" key="6">
    <source>
        <dbReference type="ARBA" id="ARBA00022448"/>
    </source>
</evidence>
<dbReference type="PANTHER" id="PTHR42861">
    <property type="entry name" value="CALCIUM-TRANSPORTING ATPASE"/>
    <property type="match status" value="1"/>
</dbReference>
<dbReference type="InterPro" id="IPR001757">
    <property type="entry name" value="P_typ_ATPase"/>
</dbReference>
<dbReference type="Pfam" id="PF00689">
    <property type="entry name" value="Cation_ATPase_C"/>
    <property type="match status" value="1"/>
</dbReference>
<dbReference type="Gene3D" id="2.70.150.10">
    <property type="entry name" value="Calcium-transporting ATPase, cytoplasmic transduction domain A"/>
    <property type="match status" value="2"/>
</dbReference>
<feature type="transmembrane region" description="Helical" evidence="25">
    <location>
        <begin position="950"/>
        <end position="974"/>
    </location>
</feature>
<keyword evidence="12" id="KW-0256">Endoplasmic reticulum</keyword>
<feature type="transmembrane region" description="Helical" evidence="25">
    <location>
        <begin position="68"/>
        <end position="86"/>
    </location>
</feature>
<evidence type="ECO:0000256" key="4">
    <source>
        <dbReference type="ARBA" id="ARBA00005675"/>
    </source>
</evidence>
<dbReference type="AlphaFoldDB" id="H2ZLD3"/>
<evidence type="ECO:0000256" key="21">
    <source>
        <dbReference type="ARBA" id="ARBA00040288"/>
    </source>
</evidence>
<feature type="transmembrane region" description="Helical" evidence="25">
    <location>
        <begin position="877"/>
        <end position="898"/>
    </location>
</feature>
<reference evidence="27" key="3">
    <citation type="submission" date="2025-09" db="UniProtKB">
        <authorList>
            <consortium name="Ensembl"/>
        </authorList>
    </citation>
    <scope>IDENTIFICATION</scope>
</reference>
<dbReference type="Pfam" id="PF08282">
    <property type="entry name" value="Hydrolase_3"/>
    <property type="match status" value="1"/>
</dbReference>
<evidence type="ECO:0000256" key="11">
    <source>
        <dbReference type="ARBA" id="ARBA00022741"/>
    </source>
</evidence>
<evidence type="ECO:0000256" key="5">
    <source>
        <dbReference type="ARBA" id="ARBA00012790"/>
    </source>
</evidence>
<dbReference type="Gene3D" id="3.40.1110.10">
    <property type="entry name" value="Calcium-transporting ATPase, cytoplasmic domain N"/>
    <property type="match status" value="2"/>
</dbReference>
<dbReference type="SMART" id="SM00831">
    <property type="entry name" value="Cation_ATPase_N"/>
    <property type="match status" value="1"/>
</dbReference>
<dbReference type="Pfam" id="PF00122">
    <property type="entry name" value="E1-E2_ATPase"/>
    <property type="match status" value="1"/>
</dbReference>
<keyword evidence="13" id="KW-0106">Calcium</keyword>
<keyword evidence="28" id="KW-1185">Reference proteome</keyword>
<evidence type="ECO:0000256" key="13">
    <source>
        <dbReference type="ARBA" id="ARBA00022837"/>
    </source>
</evidence>
<comment type="subcellular location">
    <subcellularLocation>
        <location evidence="3">Endoplasmic reticulum membrane</location>
        <topology evidence="3">Multi-pass membrane protein</topology>
    </subcellularLocation>
    <subcellularLocation>
        <location evidence="2">Sarcoplasmic reticulum membrane</location>
        <topology evidence="2">Multi-pass membrane protein</topology>
    </subcellularLocation>
</comment>
<keyword evidence="10" id="KW-0479">Metal-binding</keyword>
<dbReference type="GO" id="GO:0005524">
    <property type="term" value="F:ATP binding"/>
    <property type="evidence" value="ECO:0007669"/>
    <property type="project" value="UniProtKB-KW"/>
</dbReference>
<dbReference type="FunFam" id="2.70.150.10:FF:000143">
    <property type="entry name" value="Calcium-transporting ATPase"/>
    <property type="match status" value="1"/>
</dbReference>
<dbReference type="SFLD" id="SFLDS00003">
    <property type="entry name" value="Haloacid_Dehalogenase"/>
    <property type="match status" value="1"/>
</dbReference>
<evidence type="ECO:0000256" key="3">
    <source>
        <dbReference type="ARBA" id="ARBA00004477"/>
    </source>
</evidence>
<evidence type="ECO:0000256" key="23">
    <source>
        <dbReference type="ARBA" id="ARBA00042557"/>
    </source>
</evidence>
<evidence type="ECO:0000256" key="12">
    <source>
        <dbReference type="ARBA" id="ARBA00022824"/>
    </source>
</evidence>
<keyword evidence="11" id="KW-0547">Nucleotide-binding</keyword>
<feature type="domain" description="Cation-transporting P-type ATPase N-terminal" evidence="26">
    <location>
        <begin position="9"/>
        <end position="85"/>
    </location>
</feature>